<keyword evidence="2 3" id="KW-0786">Thiamine pyrophosphate</keyword>
<evidence type="ECO:0000259" key="5">
    <source>
        <dbReference type="Pfam" id="PF02775"/>
    </source>
</evidence>
<dbReference type="Gene3D" id="3.40.50.970">
    <property type="match status" value="2"/>
</dbReference>
<dbReference type="SUPFAM" id="SSF52518">
    <property type="entry name" value="Thiamin diphosphate-binding fold (THDP-binding)"/>
    <property type="match status" value="2"/>
</dbReference>
<evidence type="ECO:0000256" key="3">
    <source>
        <dbReference type="RuleBase" id="RU362132"/>
    </source>
</evidence>
<organism evidence="7 8">
    <name type="scientific">Bordetella bronchiseptica 253</name>
    <dbReference type="NCBI Taxonomy" id="568707"/>
    <lineage>
        <taxon>Bacteria</taxon>
        <taxon>Pseudomonadati</taxon>
        <taxon>Pseudomonadota</taxon>
        <taxon>Betaproteobacteria</taxon>
        <taxon>Burkholderiales</taxon>
        <taxon>Alcaligenaceae</taxon>
        <taxon>Bordetella</taxon>
    </lineage>
</organism>
<dbReference type="Pfam" id="PF02775">
    <property type="entry name" value="TPP_enzyme_C"/>
    <property type="match status" value="1"/>
</dbReference>
<dbReference type="PANTHER" id="PTHR18968">
    <property type="entry name" value="THIAMINE PYROPHOSPHATE ENZYMES"/>
    <property type="match status" value="1"/>
</dbReference>
<evidence type="ECO:0000313" key="7">
    <source>
        <dbReference type="EMBL" id="CCJ54161.1"/>
    </source>
</evidence>
<dbReference type="AlphaFoldDB" id="A0A0C6P7B1"/>
<dbReference type="GO" id="GO:0009099">
    <property type="term" value="P:L-valine biosynthetic process"/>
    <property type="evidence" value="ECO:0007669"/>
    <property type="project" value="TreeGrafter"/>
</dbReference>
<evidence type="ECO:0000259" key="4">
    <source>
        <dbReference type="Pfam" id="PF00205"/>
    </source>
</evidence>
<dbReference type="InterPro" id="IPR029035">
    <property type="entry name" value="DHS-like_NAD/FAD-binding_dom"/>
</dbReference>
<dbReference type="InterPro" id="IPR029061">
    <property type="entry name" value="THDP-binding"/>
</dbReference>
<dbReference type="Pfam" id="PF02776">
    <property type="entry name" value="TPP_enzyme_N"/>
    <property type="match status" value="1"/>
</dbReference>
<feature type="domain" description="Thiamine pyrophosphate enzyme N-terminal TPP-binding" evidence="6">
    <location>
        <begin position="4"/>
        <end position="121"/>
    </location>
</feature>
<protein>
    <submittedName>
        <fullName evidence="7">Probable thiamine pyrophosphate dependent enzyme</fullName>
    </submittedName>
</protein>
<proteinExistence type="inferred from homology"/>
<accession>A0A0C6P7B1</accession>
<name>A0A0C6P7B1_BORBO</name>
<reference evidence="7 8" key="1">
    <citation type="journal article" date="2012" name="BMC Genomics">
        <title>Comparative genomics of the classical Bordetella subspecies: the evolution and exchange of virulence-associated diversity amongst closely related pathogens.</title>
        <authorList>
            <person name="Park J."/>
            <person name="Zhang Y."/>
            <person name="Buboltz A.M."/>
            <person name="Zhang X."/>
            <person name="Schuster S.C."/>
            <person name="Ahuja U."/>
            <person name="Liu M."/>
            <person name="Miller J.F."/>
            <person name="Sebaihia M."/>
            <person name="Bentley S.D."/>
            <person name="Parkhill J."/>
            <person name="Harvill E.T."/>
        </authorList>
    </citation>
    <scope>NUCLEOTIDE SEQUENCE [LARGE SCALE GENOMIC DNA]</scope>
    <source>
        <strain evidence="7 8">253</strain>
    </source>
</reference>
<dbReference type="KEGG" id="bbh:BN112_2244"/>
<dbReference type="Gene3D" id="3.40.50.1220">
    <property type="entry name" value="TPP-binding domain"/>
    <property type="match status" value="1"/>
</dbReference>
<dbReference type="InterPro" id="IPR012000">
    <property type="entry name" value="Thiamin_PyroP_enz_cen_dom"/>
</dbReference>
<evidence type="ECO:0000313" key="8">
    <source>
        <dbReference type="Proteomes" id="UP000007564"/>
    </source>
</evidence>
<comment type="similarity">
    <text evidence="1 3">Belongs to the TPP enzyme family.</text>
</comment>
<dbReference type="SUPFAM" id="SSF52467">
    <property type="entry name" value="DHS-like NAD/FAD-binding domain"/>
    <property type="match status" value="1"/>
</dbReference>
<dbReference type="OrthoDB" id="8664451at2"/>
<dbReference type="InterPro" id="IPR045229">
    <property type="entry name" value="TPP_enz"/>
</dbReference>
<dbReference type="NCBIfam" id="NF005470">
    <property type="entry name" value="PRK07064.1"/>
    <property type="match status" value="1"/>
</dbReference>
<dbReference type="Proteomes" id="UP000007564">
    <property type="component" value="Chromosome"/>
</dbReference>
<dbReference type="GO" id="GO:0000287">
    <property type="term" value="F:magnesium ion binding"/>
    <property type="evidence" value="ECO:0007669"/>
    <property type="project" value="InterPro"/>
</dbReference>
<dbReference type="GO" id="GO:0009097">
    <property type="term" value="P:isoleucine biosynthetic process"/>
    <property type="evidence" value="ECO:0007669"/>
    <property type="project" value="TreeGrafter"/>
</dbReference>
<gene>
    <name evidence="7" type="ORF">BN112_2244</name>
</gene>
<dbReference type="GO" id="GO:0003984">
    <property type="term" value="F:acetolactate synthase activity"/>
    <property type="evidence" value="ECO:0007669"/>
    <property type="project" value="TreeGrafter"/>
</dbReference>
<dbReference type="GO" id="GO:0050660">
    <property type="term" value="F:flavin adenine dinucleotide binding"/>
    <property type="evidence" value="ECO:0007669"/>
    <property type="project" value="TreeGrafter"/>
</dbReference>
<feature type="domain" description="Thiamine pyrophosphate enzyme TPP-binding" evidence="5">
    <location>
        <begin position="387"/>
        <end position="529"/>
    </location>
</feature>
<dbReference type="PANTHER" id="PTHR18968:SF13">
    <property type="entry name" value="ACETOLACTATE SYNTHASE CATALYTIC SUBUNIT, MITOCHONDRIAL"/>
    <property type="match status" value="1"/>
</dbReference>
<dbReference type="RefSeq" id="WP_015064369.1">
    <property type="nucleotide sequence ID" value="NC_019382.1"/>
</dbReference>
<feature type="domain" description="Thiamine pyrophosphate enzyme central" evidence="4">
    <location>
        <begin position="195"/>
        <end position="326"/>
    </location>
</feature>
<evidence type="ECO:0000259" key="6">
    <source>
        <dbReference type="Pfam" id="PF02776"/>
    </source>
</evidence>
<dbReference type="GO" id="GO:0030976">
    <property type="term" value="F:thiamine pyrophosphate binding"/>
    <property type="evidence" value="ECO:0007669"/>
    <property type="project" value="InterPro"/>
</dbReference>
<dbReference type="Pfam" id="PF00205">
    <property type="entry name" value="TPP_enzyme_M"/>
    <property type="match status" value="1"/>
</dbReference>
<dbReference type="CDD" id="cd07035">
    <property type="entry name" value="TPP_PYR_POX_like"/>
    <property type="match status" value="1"/>
</dbReference>
<dbReference type="GO" id="GO:0005948">
    <property type="term" value="C:acetolactate synthase complex"/>
    <property type="evidence" value="ECO:0007669"/>
    <property type="project" value="TreeGrafter"/>
</dbReference>
<dbReference type="InterPro" id="IPR012001">
    <property type="entry name" value="Thiamin_PyroP_enz_TPP-bd_dom"/>
</dbReference>
<dbReference type="CDD" id="cd00568">
    <property type="entry name" value="TPP_enzymes"/>
    <property type="match status" value="1"/>
</dbReference>
<evidence type="ECO:0000256" key="2">
    <source>
        <dbReference type="ARBA" id="ARBA00023052"/>
    </source>
</evidence>
<evidence type="ECO:0000256" key="1">
    <source>
        <dbReference type="ARBA" id="ARBA00007812"/>
    </source>
</evidence>
<dbReference type="InterPro" id="IPR011766">
    <property type="entry name" value="TPP_enzyme_TPP-bd"/>
</dbReference>
<sequence length="552" mass="58318">MKYTVGALLADCLAANGVDTVFGIVSVHNMAIMDAIAARPALRMVMTRGETGAAHMADGHARARQGLGVVITSTGPGATNAVPGLAEAQFAGSPVLHITGQTATPYLGSRRGTVHDMPSQHDMLRSVGKAVLRVTDADSALAVIQEAIRVCLQAPAGPVSLEIPVDLQGREVAMPDPASLKVSPAAAPPPEPAAIAELVRRIKAARRPMLWVGAGAKGAASQLAALVDLGFGVVSSWSGRGVVDDHHPRNLGALNGAGSPAVLDLYRSADLMLVVGSRLRGQETDNQAVPLPTPLLRVDIDAARDNLGYANELFVQGDCAEVLDRLLAGLADGLDIDPAFDADVRAARQAAIDDYLGRLGPYREFPAMLRRVLPDDALWVRDITKSNSTWGHRLFPLRKAHQNIYPVSAGIGQGLQLGIGAALASPGRKTAVLTGDGGFYFNMTELWTAAQERLDMLVIVMNDQGYGAIRGIQDVVCDGRHRYDALGGPAFADIARLAGAKFWKVEAARDFERIAAEAYASPGLCVVEVDMVAIGALPMYYPYIKAGTPRQD</sequence>
<dbReference type="EMBL" id="HE965806">
    <property type="protein sequence ID" value="CCJ54161.1"/>
    <property type="molecule type" value="Genomic_DNA"/>
</dbReference>
<dbReference type="HOGENOM" id="CLU_013748_3_1_4"/>